<evidence type="ECO:0000313" key="2">
    <source>
        <dbReference type="Proteomes" id="UP000248886"/>
    </source>
</evidence>
<evidence type="ECO:0000313" key="1">
    <source>
        <dbReference type="EMBL" id="PZD82372.1"/>
    </source>
</evidence>
<accession>A0A2W1KJ15</accession>
<dbReference type="RefSeq" id="WP_054608708.1">
    <property type="nucleotide sequence ID" value="NZ_AP025160.1"/>
</dbReference>
<sequence length="131" mass="13860">MKTMKKSDLVIPVVLILALVATLPGVSFAGLTYTPVAPHGKPAPRLAGLAVQCVPIKGDKPGVRHKGPNTVTLLCKPQYLHMRGIEASKANLKLLFAGKGYDAALKVYKLKYATIGNGKVLQGTEKVGVTQ</sequence>
<proteinExistence type="predicted"/>
<reference evidence="1 2" key="1">
    <citation type="submission" date="2018-06" db="EMBL/GenBank/DDBJ databases">
        <title>Draft sequence of Acidithiobacillus ferrooxidans CCM 4253.</title>
        <authorList>
            <person name="Moya-Beltran A."/>
            <person name="Castro M."/>
            <person name="Covarrubias P.C."/>
            <person name="Issotta F."/>
            <person name="Janiczek O."/>
            <person name="Mandl M."/>
            <person name="Kucera J."/>
            <person name="Quatrini R."/>
        </authorList>
    </citation>
    <scope>NUCLEOTIDE SEQUENCE [LARGE SCALE GENOMIC DNA]</scope>
    <source>
        <strain evidence="1 2">CCM 4253</strain>
    </source>
</reference>
<organism evidence="1 2">
    <name type="scientific">Acidithiobacillus ferrooxidans</name>
    <name type="common">Thiobacillus ferrooxidans</name>
    <dbReference type="NCBI Taxonomy" id="920"/>
    <lineage>
        <taxon>Bacteria</taxon>
        <taxon>Pseudomonadati</taxon>
        <taxon>Pseudomonadota</taxon>
        <taxon>Acidithiobacillia</taxon>
        <taxon>Acidithiobacillales</taxon>
        <taxon>Acidithiobacillaceae</taxon>
        <taxon>Acidithiobacillus</taxon>
    </lineage>
</organism>
<name>A0A2W1KJ15_ACIFR</name>
<dbReference type="Proteomes" id="UP000248886">
    <property type="component" value="Unassembled WGS sequence"/>
</dbReference>
<comment type="caution">
    <text evidence="1">The sequence shown here is derived from an EMBL/GenBank/DDBJ whole genome shotgun (WGS) entry which is preliminary data.</text>
</comment>
<protein>
    <submittedName>
        <fullName evidence="1">Uncharacterized protein</fullName>
    </submittedName>
</protein>
<dbReference type="EMBL" id="QKQP01000001">
    <property type="protein sequence ID" value="PZD82372.1"/>
    <property type="molecule type" value="Genomic_DNA"/>
</dbReference>
<dbReference type="AlphaFoldDB" id="A0A2W1KJ15"/>
<gene>
    <name evidence="1" type="ORF">DN052_04970</name>
</gene>